<dbReference type="PANTHER" id="PTHR31126">
    <property type="entry name" value="TYROSINE-PROTEIN PHOSPHATASE"/>
    <property type="match status" value="1"/>
</dbReference>
<dbReference type="GO" id="GO:0004721">
    <property type="term" value="F:phosphoprotein phosphatase activity"/>
    <property type="evidence" value="ECO:0007669"/>
    <property type="project" value="InterPro"/>
</dbReference>
<organism evidence="3 4">
    <name type="scientific">Didymella glomerata</name>
    <dbReference type="NCBI Taxonomy" id="749621"/>
    <lineage>
        <taxon>Eukaryota</taxon>
        <taxon>Fungi</taxon>
        <taxon>Dikarya</taxon>
        <taxon>Ascomycota</taxon>
        <taxon>Pezizomycotina</taxon>
        <taxon>Dothideomycetes</taxon>
        <taxon>Pleosporomycetidae</taxon>
        <taxon>Pleosporales</taxon>
        <taxon>Pleosporineae</taxon>
        <taxon>Didymellaceae</taxon>
        <taxon>Didymella</taxon>
    </lineage>
</organism>
<dbReference type="SUPFAM" id="SSF52799">
    <property type="entry name" value="(Phosphotyrosine protein) phosphatases II"/>
    <property type="match status" value="2"/>
</dbReference>
<dbReference type="InterPro" id="IPR029021">
    <property type="entry name" value="Prot-tyrosine_phosphatase-like"/>
</dbReference>
<dbReference type="EMBL" id="JAPEUV010000129">
    <property type="protein sequence ID" value="KAJ4332053.1"/>
    <property type="molecule type" value="Genomic_DNA"/>
</dbReference>
<dbReference type="PANTHER" id="PTHR31126:SF1">
    <property type="entry name" value="TYROSINE SPECIFIC PROTEIN PHOSPHATASES DOMAIN-CONTAINING PROTEIN"/>
    <property type="match status" value="1"/>
</dbReference>
<evidence type="ECO:0000256" key="1">
    <source>
        <dbReference type="SAM" id="MobiDB-lite"/>
    </source>
</evidence>
<dbReference type="Proteomes" id="UP001140562">
    <property type="component" value="Unassembled WGS sequence"/>
</dbReference>
<dbReference type="AlphaFoldDB" id="A0A9W8WT65"/>
<dbReference type="Pfam" id="PF13350">
    <property type="entry name" value="Y_phosphatase3"/>
    <property type="match status" value="1"/>
</dbReference>
<proteinExistence type="predicted"/>
<evidence type="ECO:0000313" key="4">
    <source>
        <dbReference type="Proteomes" id="UP001140562"/>
    </source>
</evidence>
<dbReference type="PROSITE" id="PS00383">
    <property type="entry name" value="TYR_PHOSPHATASE_1"/>
    <property type="match status" value="1"/>
</dbReference>
<feature type="region of interest" description="Disordered" evidence="1">
    <location>
        <begin position="243"/>
        <end position="265"/>
    </location>
</feature>
<keyword evidence="4" id="KW-1185">Reference proteome</keyword>
<gene>
    <name evidence="3" type="ORF">N0V87_008674</name>
</gene>
<dbReference type="InterPro" id="IPR000387">
    <property type="entry name" value="Tyr_Pase_dom"/>
</dbReference>
<dbReference type="InterPro" id="IPR026893">
    <property type="entry name" value="Tyr/Ser_Pase_IphP-type"/>
</dbReference>
<dbReference type="InterPro" id="IPR016130">
    <property type="entry name" value="Tyr_Pase_AS"/>
</dbReference>
<sequence length="326" mass="35776">MAAHPLPSPPFFNVPNIANLRDAAYSLSTPDGSIRKGLLFRSAEVVRLDRAGWDAVHALGVGHVFDLRSSTEVAKGWSNAPDSKGDETACASGSDPEWLQAMRAAGVQRTWVPVFRTQDYSPEKIALRYQKYMDESVQGFVSAYRDILRSGGEAYRTILQYLLTLDTNGASTAKGALIHCTAGKDRTGVFFGLLFDVLGVPREQIADEYNLTEPGLAVVREEIVPRLLQSPGFVAYMRGLQRERGQGGNGEGVEEKGEETEQFSPEVLEEGRQAALRMVGARKDSMLATLEMVDAEFGGSEKYMREYCGMGDEELEKLGRVLVVKA</sequence>
<dbReference type="OrthoDB" id="449382at2759"/>
<protein>
    <recommendedName>
        <fullName evidence="2">Tyrosine specific protein phosphatases domain-containing protein</fullName>
    </recommendedName>
</protein>
<comment type="caution">
    <text evidence="3">The sequence shown here is derived from an EMBL/GenBank/DDBJ whole genome shotgun (WGS) entry which is preliminary data.</text>
</comment>
<feature type="domain" description="Tyrosine specific protein phosphatases" evidence="2">
    <location>
        <begin position="153"/>
        <end position="224"/>
    </location>
</feature>
<dbReference type="Gene3D" id="3.90.190.10">
    <property type="entry name" value="Protein tyrosine phosphatase superfamily"/>
    <property type="match status" value="1"/>
</dbReference>
<name>A0A9W8WT65_9PLEO</name>
<reference evidence="3" key="1">
    <citation type="submission" date="2022-10" db="EMBL/GenBank/DDBJ databases">
        <title>Tapping the CABI collections for fungal endophytes: first genome assemblies for Collariella, Neodidymelliopsis, Ascochyta clinopodiicola, Didymella pomorum, Didymosphaeria variabile, Neocosmospora piperis and Neocucurbitaria cava.</title>
        <authorList>
            <person name="Hill R."/>
        </authorList>
    </citation>
    <scope>NUCLEOTIDE SEQUENCE</scope>
    <source>
        <strain evidence="3">IMI 360193</strain>
    </source>
</reference>
<accession>A0A9W8WT65</accession>
<dbReference type="PROSITE" id="PS50056">
    <property type="entry name" value="TYR_PHOSPHATASE_2"/>
    <property type="match status" value="1"/>
</dbReference>
<evidence type="ECO:0000259" key="2">
    <source>
        <dbReference type="PROSITE" id="PS50056"/>
    </source>
</evidence>
<evidence type="ECO:0000313" key="3">
    <source>
        <dbReference type="EMBL" id="KAJ4332053.1"/>
    </source>
</evidence>